<evidence type="ECO:0000259" key="18">
    <source>
        <dbReference type="Pfam" id="PF00151"/>
    </source>
</evidence>
<keyword evidence="15" id="KW-0479">Metal-binding</keyword>
<feature type="active site" description="Charge relay system" evidence="14">
    <location>
        <position position="264"/>
    </location>
</feature>
<evidence type="ECO:0000256" key="8">
    <source>
        <dbReference type="ARBA" id="ARBA00023157"/>
    </source>
</evidence>
<comment type="catalytic activity">
    <reaction evidence="11">
        <text>1-(9Z-octadecenoyl)-sn-glycero-3-phospho-L-serine + H2O = sn-glycero-3-phospho-L-serine + (9Z)-octadecenoate + H(+)</text>
        <dbReference type="Rhea" id="RHEA:40499"/>
        <dbReference type="ChEBI" id="CHEBI:15377"/>
        <dbReference type="ChEBI" id="CHEBI:15378"/>
        <dbReference type="ChEBI" id="CHEBI:30823"/>
        <dbReference type="ChEBI" id="CHEBI:64765"/>
        <dbReference type="ChEBI" id="CHEBI:74617"/>
    </reaction>
    <physiologicalReaction direction="left-to-right" evidence="11">
        <dbReference type="Rhea" id="RHEA:40500"/>
    </physiologicalReaction>
</comment>
<feature type="active site" description="Charge relay system" evidence="14">
    <location>
        <position position="193"/>
    </location>
</feature>
<comment type="subcellular location">
    <subcellularLocation>
        <location evidence="1">Secreted</location>
    </subcellularLocation>
</comment>
<keyword evidence="6" id="KW-0442">Lipid degradation</keyword>
<feature type="binding site" evidence="15">
    <location>
        <position position="207"/>
    </location>
    <ligand>
        <name>Ca(2+)</name>
        <dbReference type="ChEBI" id="CHEBI:29108"/>
    </ligand>
</feature>
<dbReference type="InterPro" id="IPR029058">
    <property type="entry name" value="AB_hydrolase_fold"/>
</dbReference>
<keyword evidence="4 17" id="KW-0732">Signal</keyword>
<name>A0A3P9CU40_9CICH</name>
<evidence type="ECO:0000256" key="11">
    <source>
        <dbReference type="ARBA" id="ARBA00048284"/>
    </source>
</evidence>
<feature type="signal peptide" evidence="17">
    <location>
        <begin position="1"/>
        <end position="23"/>
    </location>
</feature>
<reference evidence="19 20" key="1">
    <citation type="journal article" date="2014" name="Nature">
        <title>The genomic substrate for adaptive radiation in African cichlid fish.</title>
        <authorList>
            <person name="Brawand D."/>
            <person name="Wagner C.E."/>
            <person name="Li Y.I."/>
            <person name="Malinsky M."/>
            <person name="Keller I."/>
            <person name="Fan S."/>
            <person name="Simakov O."/>
            <person name="Ng A.Y."/>
            <person name="Lim Z.W."/>
            <person name="Bezault E."/>
            <person name="Turner-Maier J."/>
            <person name="Johnson J."/>
            <person name="Alcazar R."/>
            <person name="Noh H.J."/>
            <person name="Russell P."/>
            <person name="Aken B."/>
            <person name="Alfoldi J."/>
            <person name="Amemiya C."/>
            <person name="Azzouzi N."/>
            <person name="Baroiller J.F."/>
            <person name="Barloy-Hubler F."/>
            <person name="Berlin A."/>
            <person name="Bloomquist R."/>
            <person name="Carleton K.L."/>
            <person name="Conte M.A."/>
            <person name="D'Cotta H."/>
            <person name="Eshel O."/>
            <person name="Gaffney L."/>
            <person name="Galibert F."/>
            <person name="Gante H.F."/>
            <person name="Gnerre S."/>
            <person name="Greuter L."/>
            <person name="Guyon R."/>
            <person name="Haddad N.S."/>
            <person name="Haerty W."/>
            <person name="Harris R.M."/>
            <person name="Hofmann H.A."/>
            <person name="Hourlier T."/>
            <person name="Hulata G."/>
            <person name="Jaffe D.B."/>
            <person name="Lara M."/>
            <person name="Lee A.P."/>
            <person name="MacCallum I."/>
            <person name="Mwaiko S."/>
            <person name="Nikaido M."/>
            <person name="Nishihara H."/>
            <person name="Ozouf-Costaz C."/>
            <person name="Penman D.J."/>
            <person name="Przybylski D."/>
            <person name="Rakotomanga M."/>
            <person name="Renn S.C.P."/>
            <person name="Ribeiro F.J."/>
            <person name="Ron M."/>
            <person name="Salzburger W."/>
            <person name="Sanchez-Pulido L."/>
            <person name="Santos M.E."/>
            <person name="Searle S."/>
            <person name="Sharpe T."/>
            <person name="Swofford R."/>
            <person name="Tan F.J."/>
            <person name="Williams L."/>
            <person name="Young S."/>
            <person name="Yin S."/>
            <person name="Okada N."/>
            <person name="Kocher T.D."/>
            <person name="Miska E.A."/>
            <person name="Lander E.S."/>
            <person name="Venkatesh B."/>
            <person name="Fernald R.D."/>
            <person name="Meyer A."/>
            <person name="Ponting C.P."/>
            <person name="Streelman J.T."/>
            <person name="Lindblad-Toh K."/>
            <person name="Seehausen O."/>
            <person name="Di Palma F."/>
        </authorList>
    </citation>
    <scope>NUCLEOTIDE SEQUENCE</scope>
</reference>
<dbReference type="Ensembl" id="ENSMZET00005026684.1">
    <property type="protein sequence ID" value="ENSMZEP00005025848.1"/>
    <property type="gene ID" value="ENSMZEG00005019289.1"/>
</dbReference>
<keyword evidence="9" id="KW-0325">Glycoprotein</keyword>
<dbReference type="GO" id="GO:0008970">
    <property type="term" value="F:phospholipase A1 activity"/>
    <property type="evidence" value="ECO:0007669"/>
    <property type="project" value="TreeGrafter"/>
</dbReference>
<evidence type="ECO:0000256" key="9">
    <source>
        <dbReference type="ARBA" id="ARBA00023180"/>
    </source>
</evidence>
<reference evidence="19" key="3">
    <citation type="submission" date="2025-09" db="UniProtKB">
        <authorList>
            <consortium name="Ensembl"/>
        </authorList>
    </citation>
    <scope>IDENTIFICATION</scope>
</reference>
<sequence>MLWECKTFLFCVLSVYITSLVVASDERQQDNHCADLNNITWREYQQQRVRLNVQYLLLTRKNMDCPQAFNETSLTMENSYFNPSRPTKVIIHGYRARGSKPSWVKRLGQALLRSQDVNVVVVDWVRSASFAYNLVVEIYREVAIQISVLINQLQNHGCRLQSFHFIGVSLGAHVAGFVGTLFEGKIGRITGLDPAGPMFKGADTYSRLDPSDAQFVDAIHTDSDYFGISIPVGHVDFFLNGGKDQIGCARSRFDSMYSYVICDHMRALDVYMSALNGSCPLMGIPCSNYEDFLKGRCMDCDIFRGKCPVIGLSENSGISISPIPKEQTLFLLTTSSQPYCAHHILVELEVSKLDKSAEIEVTLTADILETKQILRLQTDTTVYRTVMAHSTPQCEINSIRLTNTGARFYRQAEIHVKSVCVTEFPSLRRKDPVCVNNINIKRGARWSHDLVQLCDF</sequence>
<evidence type="ECO:0000313" key="20">
    <source>
        <dbReference type="Proteomes" id="UP000265160"/>
    </source>
</evidence>
<keyword evidence="15" id="KW-0106">Calcium</keyword>
<evidence type="ECO:0000256" key="3">
    <source>
        <dbReference type="ARBA" id="ARBA00022525"/>
    </source>
</evidence>
<proteinExistence type="inferred from homology"/>
<dbReference type="SUPFAM" id="SSF53474">
    <property type="entry name" value="alpha/beta-Hydrolases"/>
    <property type="match status" value="1"/>
</dbReference>
<accession>A0A3P9CU40</accession>
<dbReference type="CDD" id="cd00707">
    <property type="entry name" value="Pancreat_lipase_like"/>
    <property type="match status" value="1"/>
</dbReference>
<evidence type="ECO:0000256" key="16">
    <source>
        <dbReference type="RuleBase" id="RU004262"/>
    </source>
</evidence>
<dbReference type="PIRSF" id="PIRSF000865">
    <property type="entry name" value="Lipoprotein_lipase_LIPH"/>
    <property type="match status" value="1"/>
</dbReference>
<evidence type="ECO:0000256" key="13">
    <source>
        <dbReference type="ARBA" id="ARBA00048700"/>
    </source>
</evidence>
<feature type="active site" description="Nucleophile" evidence="14">
    <location>
        <position position="169"/>
    </location>
</feature>
<dbReference type="GO" id="GO:0005615">
    <property type="term" value="C:extracellular space"/>
    <property type="evidence" value="ECO:0007669"/>
    <property type="project" value="TreeGrafter"/>
</dbReference>
<dbReference type="GeneID" id="101486002"/>
<evidence type="ECO:0000256" key="14">
    <source>
        <dbReference type="PIRSR" id="PIRSR000865-1"/>
    </source>
</evidence>
<dbReference type="RefSeq" id="XP_014265435.1">
    <property type="nucleotide sequence ID" value="XM_014409949.2"/>
</dbReference>
<dbReference type="InterPro" id="IPR013818">
    <property type="entry name" value="Lipase"/>
</dbReference>
<dbReference type="GO" id="GO:0046872">
    <property type="term" value="F:metal ion binding"/>
    <property type="evidence" value="ECO:0007669"/>
    <property type="project" value="UniProtKB-KW"/>
</dbReference>
<evidence type="ECO:0000313" key="19">
    <source>
        <dbReference type="Ensembl" id="ENSMZEP00005025848.1"/>
    </source>
</evidence>
<evidence type="ECO:0000256" key="17">
    <source>
        <dbReference type="SAM" id="SignalP"/>
    </source>
</evidence>
<dbReference type="STRING" id="106582.ENSMZEP00005025848"/>
<evidence type="ECO:0000256" key="6">
    <source>
        <dbReference type="ARBA" id="ARBA00022963"/>
    </source>
</evidence>
<dbReference type="InterPro" id="IPR033906">
    <property type="entry name" value="Lipase_N"/>
</dbReference>
<keyword evidence="20" id="KW-1185">Reference proteome</keyword>
<dbReference type="GeneTree" id="ENSGT00940000159279"/>
<dbReference type="PRINTS" id="PR00821">
    <property type="entry name" value="TAGLIPASE"/>
</dbReference>
<feature type="binding site" evidence="15">
    <location>
        <position position="212"/>
    </location>
    <ligand>
        <name>Ca(2+)</name>
        <dbReference type="ChEBI" id="CHEBI:29108"/>
    </ligand>
</feature>
<evidence type="ECO:0000256" key="2">
    <source>
        <dbReference type="ARBA" id="ARBA00010701"/>
    </source>
</evidence>
<dbReference type="InterPro" id="IPR016272">
    <property type="entry name" value="Lipase_LIPH"/>
</dbReference>
<dbReference type="AlphaFoldDB" id="A0A3P9CU40"/>
<dbReference type="Pfam" id="PF00151">
    <property type="entry name" value="Lipase"/>
    <property type="match status" value="1"/>
</dbReference>
<feature type="chain" id="PRO_5018140154" description="Phospholipase A1 member A" evidence="17">
    <location>
        <begin position="24"/>
        <end position="456"/>
    </location>
</feature>
<evidence type="ECO:0000256" key="10">
    <source>
        <dbReference type="ARBA" id="ARBA00040696"/>
    </source>
</evidence>
<keyword evidence="7" id="KW-0443">Lipid metabolism</keyword>
<dbReference type="GO" id="GO:0016042">
    <property type="term" value="P:lipid catabolic process"/>
    <property type="evidence" value="ECO:0007669"/>
    <property type="project" value="UniProtKB-KW"/>
</dbReference>
<dbReference type="PANTHER" id="PTHR11610">
    <property type="entry name" value="LIPASE"/>
    <property type="match status" value="1"/>
</dbReference>
<organism evidence="19 20">
    <name type="scientific">Maylandia zebra</name>
    <name type="common">zebra mbuna</name>
    <dbReference type="NCBI Taxonomy" id="106582"/>
    <lineage>
        <taxon>Eukaryota</taxon>
        <taxon>Metazoa</taxon>
        <taxon>Chordata</taxon>
        <taxon>Craniata</taxon>
        <taxon>Vertebrata</taxon>
        <taxon>Euteleostomi</taxon>
        <taxon>Actinopterygii</taxon>
        <taxon>Neopterygii</taxon>
        <taxon>Teleostei</taxon>
        <taxon>Neoteleostei</taxon>
        <taxon>Acanthomorphata</taxon>
        <taxon>Ovalentaria</taxon>
        <taxon>Cichlomorphae</taxon>
        <taxon>Cichliformes</taxon>
        <taxon>Cichlidae</taxon>
        <taxon>African cichlids</taxon>
        <taxon>Pseudocrenilabrinae</taxon>
        <taxon>Haplochromini</taxon>
        <taxon>Maylandia</taxon>
        <taxon>Maylandia zebra complex</taxon>
    </lineage>
</organism>
<evidence type="ECO:0000256" key="12">
    <source>
        <dbReference type="ARBA" id="ARBA00048646"/>
    </source>
</evidence>
<comment type="catalytic activity">
    <reaction evidence="13">
        <text>1-hexadecanoyl-2-(5Z,8Z,11Z,14Z-eicosatetraenoyl)-sn-glycero-3-phospho-L-serine + H2O = 2-(5Z,8Z,11Z,14Z)-eicosatetraenoyl-sn-glycero-3-phospho-L-serine + hexadecanoate + H(+)</text>
        <dbReference type="Rhea" id="RHEA:41187"/>
        <dbReference type="ChEBI" id="CHEBI:7896"/>
        <dbReference type="ChEBI" id="CHEBI:15377"/>
        <dbReference type="ChEBI" id="CHEBI:15378"/>
        <dbReference type="ChEBI" id="CHEBI:75032"/>
        <dbReference type="ChEBI" id="CHEBI:77830"/>
    </reaction>
    <physiologicalReaction direction="left-to-right" evidence="13">
        <dbReference type="Rhea" id="RHEA:41188"/>
    </physiologicalReaction>
</comment>
<evidence type="ECO:0000256" key="5">
    <source>
        <dbReference type="ARBA" id="ARBA00022801"/>
    </source>
</evidence>
<reference evidence="19" key="2">
    <citation type="submission" date="2025-08" db="UniProtKB">
        <authorList>
            <consortium name="Ensembl"/>
        </authorList>
    </citation>
    <scope>IDENTIFICATION</scope>
</reference>
<dbReference type="Proteomes" id="UP000265160">
    <property type="component" value="LG16"/>
</dbReference>
<comment type="catalytic activity">
    <reaction evidence="12">
        <text>1,2-di-(9Z)-octadecenoyl-sn-glycero-3-phospho-L-serine + H2O = 2-(9Z-octadecenoyl)-sn-glycero-3-phospho-L-serine + (9Z)-octadecenoate + H(+)</text>
        <dbReference type="Rhea" id="RHEA:40491"/>
        <dbReference type="ChEBI" id="CHEBI:15377"/>
        <dbReference type="ChEBI" id="CHEBI:15378"/>
        <dbReference type="ChEBI" id="CHEBI:30823"/>
        <dbReference type="ChEBI" id="CHEBI:74905"/>
        <dbReference type="ChEBI" id="CHEBI:77342"/>
    </reaction>
    <physiologicalReaction direction="left-to-right" evidence="12">
        <dbReference type="Rhea" id="RHEA:40492"/>
    </physiologicalReaction>
</comment>
<evidence type="ECO:0000256" key="1">
    <source>
        <dbReference type="ARBA" id="ARBA00004613"/>
    </source>
</evidence>
<comment type="similarity">
    <text evidence="2 16">Belongs to the AB hydrolase superfamily. Lipase family.</text>
</comment>
<keyword evidence="3" id="KW-0964">Secreted</keyword>
<protein>
    <recommendedName>
        <fullName evidence="10">Phospholipase A1 member A</fullName>
    </recommendedName>
</protein>
<evidence type="ECO:0000256" key="4">
    <source>
        <dbReference type="ARBA" id="ARBA00022729"/>
    </source>
</evidence>
<dbReference type="PANTHER" id="PTHR11610:SF111">
    <property type="entry name" value="PHOSPHOLIPASE A1 MEMBER A"/>
    <property type="match status" value="1"/>
</dbReference>
<evidence type="ECO:0000256" key="7">
    <source>
        <dbReference type="ARBA" id="ARBA00023098"/>
    </source>
</evidence>
<dbReference type="CTD" id="51365"/>
<evidence type="ECO:0000256" key="15">
    <source>
        <dbReference type="PIRSR" id="PIRSR000865-2"/>
    </source>
</evidence>
<feature type="binding site" evidence="15">
    <location>
        <position position="209"/>
    </location>
    <ligand>
        <name>Ca(2+)</name>
        <dbReference type="ChEBI" id="CHEBI:29108"/>
    </ligand>
</feature>
<dbReference type="InterPro" id="IPR000734">
    <property type="entry name" value="TAG_lipase"/>
</dbReference>
<keyword evidence="8" id="KW-1015">Disulfide bond</keyword>
<keyword evidence="5" id="KW-0378">Hydrolase</keyword>
<feature type="domain" description="Lipase" evidence="18">
    <location>
        <begin position="39"/>
        <end position="339"/>
    </location>
</feature>
<dbReference type="Gene3D" id="3.40.50.1820">
    <property type="entry name" value="alpha/beta hydrolase"/>
    <property type="match status" value="1"/>
</dbReference>